<protein>
    <submittedName>
        <fullName evidence="1">Uncharacterized protein</fullName>
    </submittedName>
</protein>
<gene>
    <name evidence="1" type="ORF">GCM10010468_46310</name>
</gene>
<accession>A0ABP6QD58</accession>
<dbReference type="Proteomes" id="UP001501237">
    <property type="component" value="Unassembled WGS sequence"/>
</dbReference>
<reference evidence="2" key="1">
    <citation type="journal article" date="2019" name="Int. J. Syst. Evol. Microbiol.">
        <title>The Global Catalogue of Microorganisms (GCM) 10K type strain sequencing project: providing services to taxonomists for standard genome sequencing and annotation.</title>
        <authorList>
            <consortium name="The Broad Institute Genomics Platform"/>
            <consortium name="The Broad Institute Genome Sequencing Center for Infectious Disease"/>
            <person name="Wu L."/>
            <person name="Ma J."/>
        </authorList>
    </citation>
    <scope>NUCLEOTIDE SEQUENCE [LARGE SCALE GENOMIC DNA]</scope>
    <source>
        <strain evidence="2">JCM 9377</strain>
    </source>
</reference>
<keyword evidence="2" id="KW-1185">Reference proteome</keyword>
<evidence type="ECO:0000313" key="1">
    <source>
        <dbReference type="EMBL" id="GAA3221272.1"/>
    </source>
</evidence>
<evidence type="ECO:0000313" key="2">
    <source>
        <dbReference type="Proteomes" id="UP001501237"/>
    </source>
</evidence>
<comment type="caution">
    <text evidence="1">The sequence shown here is derived from an EMBL/GenBank/DDBJ whole genome shotgun (WGS) entry which is preliminary data.</text>
</comment>
<dbReference type="EMBL" id="BAAAUV010000012">
    <property type="protein sequence ID" value="GAA3221272.1"/>
    <property type="molecule type" value="Genomic_DNA"/>
</dbReference>
<sequence length="91" mass="9395">MAGTHAKPDELEAALKGVVRLHVTVTAVLAEAGPELVEQAVTGVSEADAGYVLGWYAEPAPRRQRSPAVGSAGRWIHAARSAGAHSATRLA</sequence>
<proteinExistence type="predicted"/>
<organism evidence="1 2">
    <name type="scientific">Actinocorallia longicatena</name>
    <dbReference type="NCBI Taxonomy" id="111803"/>
    <lineage>
        <taxon>Bacteria</taxon>
        <taxon>Bacillati</taxon>
        <taxon>Actinomycetota</taxon>
        <taxon>Actinomycetes</taxon>
        <taxon>Streptosporangiales</taxon>
        <taxon>Thermomonosporaceae</taxon>
        <taxon>Actinocorallia</taxon>
    </lineage>
</organism>
<name>A0ABP6QD58_9ACTN</name>